<feature type="non-terminal residue" evidence="5">
    <location>
        <position position="146"/>
    </location>
</feature>
<dbReference type="EMBL" id="DRND01000184">
    <property type="protein sequence ID" value="HFC46676.1"/>
    <property type="molecule type" value="Genomic_DNA"/>
</dbReference>
<evidence type="ECO:0000259" key="4">
    <source>
        <dbReference type="Pfam" id="PF13183"/>
    </source>
</evidence>
<dbReference type="Pfam" id="PF13183">
    <property type="entry name" value="Fer4_8"/>
    <property type="match status" value="1"/>
</dbReference>
<reference evidence="5" key="1">
    <citation type="journal article" date="2020" name="mSystems">
        <title>Genome- and Community-Level Interaction Insights into Carbon Utilization and Element Cycling Functions of Hydrothermarchaeota in Hydrothermal Sediment.</title>
        <authorList>
            <person name="Zhou Z."/>
            <person name="Liu Y."/>
            <person name="Xu W."/>
            <person name="Pan J."/>
            <person name="Luo Z.H."/>
            <person name="Li M."/>
        </authorList>
    </citation>
    <scope>NUCLEOTIDE SEQUENCE [LARGE SCALE GENOMIC DNA]</scope>
    <source>
        <strain evidence="5">HyVt-503</strain>
    </source>
</reference>
<organism evidence="5">
    <name type="scientific">Dissulfuribacter thermophilus</name>
    <dbReference type="NCBI Taxonomy" id="1156395"/>
    <lineage>
        <taxon>Bacteria</taxon>
        <taxon>Pseudomonadati</taxon>
        <taxon>Thermodesulfobacteriota</taxon>
        <taxon>Dissulfuribacteria</taxon>
        <taxon>Dissulfuribacterales</taxon>
        <taxon>Dissulfuribacteraceae</taxon>
        <taxon>Dissulfuribacter</taxon>
    </lineage>
</organism>
<dbReference type="SUPFAM" id="SSF46548">
    <property type="entry name" value="alpha-helical ferredoxin"/>
    <property type="match status" value="1"/>
</dbReference>
<dbReference type="PROSITE" id="PS00198">
    <property type="entry name" value="4FE4S_FER_1"/>
    <property type="match status" value="1"/>
</dbReference>
<dbReference type="InterPro" id="IPR017896">
    <property type="entry name" value="4Fe4S_Fe-S-bd"/>
</dbReference>
<protein>
    <recommendedName>
        <fullName evidence="4">4Fe-4S ferredoxin-type domain-containing protein</fullName>
    </recommendedName>
</protein>
<dbReference type="Gene3D" id="1.10.1060.10">
    <property type="entry name" value="Alpha-helical ferredoxin"/>
    <property type="match status" value="1"/>
</dbReference>
<dbReference type="Proteomes" id="UP000885797">
    <property type="component" value="Unassembled WGS sequence"/>
</dbReference>
<proteinExistence type="predicted"/>
<keyword evidence="2" id="KW-0408">Iron</keyword>
<comment type="caution">
    <text evidence="5">The sequence shown here is derived from an EMBL/GenBank/DDBJ whole genome shotgun (WGS) entry which is preliminary data.</text>
</comment>
<dbReference type="GO" id="GO:0051536">
    <property type="term" value="F:iron-sulfur cluster binding"/>
    <property type="evidence" value="ECO:0007669"/>
    <property type="project" value="UniProtKB-KW"/>
</dbReference>
<feature type="domain" description="4Fe-4S ferredoxin-type" evidence="4">
    <location>
        <begin position="12"/>
        <end position="68"/>
    </location>
</feature>
<evidence type="ECO:0000256" key="2">
    <source>
        <dbReference type="ARBA" id="ARBA00023004"/>
    </source>
</evidence>
<evidence type="ECO:0000256" key="1">
    <source>
        <dbReference type="ARBA" id="ARBA00022723"/>
    </source>
</evidence>
<evidence type="ECO:0000313" key="5">
    <source>
        <dbReference type="EMBL" id="HFC46676.1"/>
    </source>
</evidence>
<keyword evidence="3" id="KW-0411">Iron-sulfur</keyword>
<evidence type="ECO:0000256" key="3">
    <source>
        <dbReference type="ARBA" id="ARBA00023014"/>
    </source>
</evidence>
<accession>A0A7V2WSX2</accession>
<sequence length="146" mass="16624">MDSYERLLNRIAAQCTDCGICQRECELLRRFGTPRSIADRLISDKSSSRIGFLCNLCGLCAVVCPKGLDPSLLFLESRRYLVAHNPEILKPFGPLRRFETLGKGRLFSYFRVKPGTRRIFFPGCSLPGKRPDLVIKAYEFLKSFDP</sequence>
<dbReference type="AlphaFoldDB" id="A0A7V2WSX2"/>
<name>A0A7V2WSX2_9BACT</name>
<dbReference type="InterPro" id="IPR009051">
    <property type="entry name" value="Helical_ferredxn"/>
</dbReference>
<gene>
    <name evidence="5" type="ORF">ENJ63_02210</name>
</gene>
<keyword evidence="1" id="KW-0479">Metal-binding</keyword>
<dbReference type="GO" id="GO:0046872">
    <property type="term" value="F:metal ion binding"/>
    <property type="evidence" value="ECO:0007669"/>
    <property type="project" value="UniProtKB-KW"/>
</dbReference>
<dbReference type="InterPro" id="IPR017900">
    <property type="entry name" value="4Fe4S_Fe_S_CS"/>
</dbReference>